<feature type="region of interest" description="Disordered" evidence="6">
    <location>
        <begin position="277"/>
        <end position="306"/>
    </location>
</feature>
<dbReference type="Pfam" id="PF20684">
    <property type="entry name" value="Fung_rhodopsin"/>
    <property type="match status" value="1"/>
</dbReference>
<dbReference type="Proteomes" id="UP000013521">
    <property type="component" value="Unassembled WGS sequence"/>
</dbReference>
<accession>R1G984</accession>
<evidence type="ECO:0000256" key="7">
    <source>
        <dbReference type="SAM" id="Phobius"/>
    </source>
</evidence>
<feature type="transmembrane region" description="Helical" evidence="7">
    <location>
        <begin position="12"/>
        <end position="31"/>
    </location>
</feature>
<evidence type="ECO:0000256" key="2">
    <source>
        <dbReference type="ARBA" id="ARBA00022692"/>
    </source>
</evidence>
<dbReference type="eggNOG" id="ENOG502R8GX">
    <property type="taxonomic scope" value="Eukaryota"/>
</dbReference>
<feature type="transmembrane region" description="Helical" evidence="7">
    <location>
        <begin position="242"/>
        <end position="266"/>
    </location>
</feature>
<dbReference type="OMA" id="CKCSICI"/>
<evidence type="ECO:0000313" key="9">
    <source>
        <dbReference type="EMBL" id="EOD48090.1"/>
    </source>
</evidence>
<dbReference type="OrthoDB" id="3923077at2759"/>
<gene>
    <name evidence="9" type="ORF">UCRNP2_5157</name>
</gene>
<feature type="transmembrane region" description="Helical" evidence="7">
    <location>
        <begin position="122"/>
        <end position="151"/>
    </location>
</feature>
<sequence length="387" mass="42919">MEDSNRGPEYFVVLVVMICMALTATLLRILVRVSIVKAFGRDDWFMVAATLAFIMYTTCALGGIHYGTGRRNADLTPESTMKAMRFWWCCYVAYTSTMWFAKVSIGFFLLRLTVHPVHIRIIWTAMIATAVTGIVFTFVTLFQCHPVAYFWTRFLGAQGKCLNIIVVIDLTYFYSAVNALCDFTFGLLPLFMLWNLNMSKRMKLALAPILSMACIASCAILVRTAYCNDYLKPDFLYSTVNIAIWSTIECGLAITAGSLATLRPLFRVLNSRLRSHASPPASAASSAARRQQTAWPGSRDRNKHSGPWSLLRTELADFELASCDQKGAQADVESLHTAAAASERGLVVEREGQGGVEREEGGRPGGEGKRRSWLQVVAGEGSVREQL</sequence>
<dbReference type="HOGENOM" id="CLU_028200_3_4_1"/>
<feature type="transmembrane region" description="Helical" evidence="7">
    <location>
        <begin position="204"/>
        <end position="222"/>
    </location>
</feature>
<keyword evidence="2 7" id="KW-0812">Transmembrane</keyword>
<evidence type="ECO:0000256" key="3">
    <source>
        <dbReference type="ARBA" id="ARBA00022989"/>
    </source>
</evidence>
<dbReference type="PANTHER" id="PTHR33048:SF96">
    <property type="entry name" value="INTEGRAL MEMBRANE PROTEIN"/>
    <property type="match status" value="1"/>
</dbReference>
<evidence type="ECO:0000256" key="5">
    <source>
        <dbReference type="ARBA" id="ARBA00038359"/>
    </source>
</evidence>
<evidence type="ECO:0000259" key="8">
    <source>
        <dbReference type="Pfam" id="PF20684"/>
    </source>
</evidence>
<evidence type="ECO:0000256" key="1">
    <source>
        <dbReference type="ARBA" id="ARBA00004141"/>
    </source>
</evidence>
<keyword evidence="4 7" id="KW-0472">Membrane</keyword>
<evidence type="ECO:0000256" key="4">
    <source>
        <dbReference type="ARBA" id="ARBA00023136"/>
    </source>
</evidence>
<feature type="transmembrane region" description="Helical" evidence="7">
    <location>
        <begin position="85"/>
        <end position="110"/>
    </location>
</feature>
<dbReference type="InterPro" id="IPR052337">
    <property type="entry name" value="SAT4-like"/>
</dbReference>
<evidence type="ECO:0000256" key="6">
    <source>
        <dbReference type="SAM" id="MobiDB-lite"/>
    </source>
</evidence>
<dbReference type="GO" id="GO:0016020">
    <property type="term" value="C:membrane"/>
    <property type="evidence" value="ECO:0007669"/>
    <property type="project" value="UniProtKB-SubCell"/>
</dbReference>
<feature type="transmembrane region" description="Helical" evidence="7">
    <location>
        <begin position="171"/>
        <end position="192"/>
    </location>
</feature>
<keyword evidence="3 7" id="KW-1133">Transmembrane helix</keyword>
<feature type="region of interest" description="Disordered" evidence="6">
    <location>
        <begin position="341"/>
        <end position="387"/>
    </location>
</feature>
<feature type="transmembrane region" description="Helical" evidence="7">
    <location>
        <begin position="43"/>
        <end position="65"/>
    </location>
</feature>
<dbReference type="EMBL" id="KB916242">
    <property type="protein sequence ID" value="EOD48090.1"/>
    <property type="molecule type" value="Genomic_DNA"/>
</dbReference>
<dbReference type="InterPro" id="IPR049326">
    <property type="entry name" value="Rhodopsin_dom_fungi"/>
</dbReference>
<dbReference type="KEGG" id="npa:UCRNP2_5157"/>
<name>R1G984_BOTPV</name>
<comment type="similarity">
    <text evidence="5">Belongs to the SAT4 family.</text>
</comment>
<evidence type="ECO:0000313" key="10">
    <source>
        <dbReference type="Proteomes" id="UP000013521"/>
    </source>
</evidence>
<comment type="subcellular location">
    <subcellularLocation>
        <location evidence="1">Membrane</location>
        <topology evidence="1">Multi-pass membrane protein</topology>
    </subcellularLocation>
</comment>
<dbReference type="AlphaFoldDB" id="R1G984"/>
<protein>
    <submittedName>
        <fullName evidence="9">Putative integral membrane protein</fullName>
    </submittedName>
</protein>
<feature type="compositionally biased region" description="Low complexity" evidence="6">
    <location>
        <begin position="277"/>
        <end position="290"/>
    </location>
</feature>
<reference evidence="10" key="1">
    <citation type="journal article" date="2013" name="Genome Announc.">
        <title>Draft genome sequence of Neofusicoccum parvum isolate UCR-NP2, a fungal vascular pathogen associated with grapevine cankers.</title>
        <authorList>
            <person name="Blanco-Ulate B."/>
            <person name="Rolshausen P."/>
            <person name="Cantu D."/>
        </authorList>
    </citation>
    <scope>NUCLEOTIDE SEQUENCE [LARGE SCALE GENOMIC DNA]</scope>
    <source>
        <strain evidence="10">UCR-NP2</strain>
    </source>
</reference>
<dbReference type="PANTHER" id="PTHR33048">
    <property type="entry name" value="PTH11-LIKE INTEGRAL MEMBRANE PROTEIN (AFU_ORTHOLOGUE AFUA_5G11245)"/>
    <property type="match status" value="1"/>
</dbReference>
<feature type="compositionally biased region" description="Basic and acidic residues" evidence="6">
    <location>
        <begin position="346"/>
        <end position="370"/>
    </location>
</feature>
<feature type="domain" description="Rhodopsin" evidence="8">
    <location>
        <begin position="27"/>
        <end position="267"/>
    </location>
</feature>
<organism evidence="9 10">
    <name type="scientific">Botryosphaeria parva (strain UCR-NP2)</name>
    <name type="common">Grapevine canker fungus</name>
    <name type="synonym">Neofusicoccum parvum</name>
    <dbReference type="NCBI Taxonomy" id="1287680"/>
    <lineage>
        <taxon>Eukaryota</taxon>
        <taxon>Fungi</taxon>
        <taxon>Dikarya</taxon>
        <taxon>Ascomycota</taxon>
        <taxon>Pezizomycotina</taxon>
        <taxon>Dothideomycetes</taxon>
        <taxon>Dothideomycetes incertae sedis</taxon>
        <taxon>Botryosphaeriales</taxon>
        <taxon>Botryosphaeriaceae</taxon>
        <taxon>Neofusicoccum</taxon>
    </lineage>
</organism>
<proteinExistence type="inferred from homology"/>